<dbReference type="PANTHER" id="PTHR35936">
    <property type="entry name" value="MEMBRANE-BOUND LYTIC MUREIN TRANSGLYCOSYLASE F"/>
    <property type="match status" value="1"/>
</dbReference>
<dbReference type="InterPro" id="IPR001638">
    <property type="entry name" value="Solute-binding_3/MltF_N"/>
</dbReference>
<proteinExistence type="inferred from homology"/>
<reference evidence="5 6" key="1">
    <citation type="submission" date="2018-08" db="EMBL/GenBank/DDBJ databases">
        <title>Thalassotalea euphylliae genome.</title>
        <authorList>
            <person name="Summers S."/>
            <person name="Rice S.A."/>
            <person name="Freckelton M.L."/>
            <person name="Nedved B.T."/>
            <person name="Hadfield M.G."/>
        </authorList>
    </citation>
    <scope>NUCLEOTIDE SEQUENCE [LARGE SCALE GENOMIC DNA]</scope>
    <source>
        <strain evidence="5 6">H1</strain>
    </source>
</reference>
<feature type="signal peptide" evidence="3">
    <location>
        <begin position="1"/>
        <end position="28"/>
    </location>
</feature>
<dbReference type="Proteomes" id="UP000256478">
    <property type="component" value="Unassembled WGS sequence"/>
</dbReference>
<evidence type="ECO:0000259" key="4">
    <source>
        <dbReference type="Pfam" id="PF00497"/>
    </source>
</evidence>
<dbReference type="Pfam" id="PF00497">
    <property type="entry name" value="SBP_bac_3"/>
    <property type="match status" value="1"/>
</dbReference>
<name>A0A3E0TRV4_9GAMM</name>
<gene>
    <name evidence="5" type="ORF">DXX93_09070</name>
</gene>
<dbReference type="EMBL" id="QUOU01000001">
    <property type="protein sequence ID" value="REL26712.1"/>
    <property type="molecule type" value="Genomic_DNA"/>
</dbReference>
<dbReference type="AlphaFoldDB" id="A0A3E0TRV4"/>
<protein>
    <submittedName>
        <fullName evidence="5">Amino acid ABC transporter substrate-binding protein</fullName>
    </submittedName>
</protein>
<dbReference type="OrthoDB" id="245568at2"/>
<dbReference type="Gene3D" id="3.40.190.10">
    <property type="entry name" value="Periplasmic binding protein-like II"/>
    <property type="match status" value="2"/>
</dbReference>
<comment type="similarity">
    <text evidence="1">Belongs to the bacterial solute-binding protein 3 family.</text>
</comment>
<evidence type="ECO:0000313" key="5">
    <source>
        <dbReference type="EMBL" id="REL26712.1"/>
    </source>
</evidence>
<keyword evidence="2 3" id="KW-0732">Signal</keyword>
<evidence type="ECO:0000256" key="3">
    <source>
        <dbReference type="SAM" id="SignalP"/>
    </source>
</evidence>
<feature type="chain" id="PRO_5017719874" evidence="3">
    <location>
        <begin position="29"/>
        <end position="268"/>
    </location>
</feature>
<evidence type="ECO:0000256" key="2">
    <source>
        <dbReference type="ARBA" id="ARBA00022729"/>
    </source>
</evidence>
<organism evidence="5 6">
    <name type="scientific">Thalassotalea euphylliae</name>
    <dbReference type="NCBI Taxonomy" id="1655234"/>
    <lineage>
        <taxon>Bacteria</taxon>
        <taxon>Pseudomonadati</taxon>
        <taxon>Pseudomonadota</taxon>
        <taxon>Gammaproteobacteria</taxon>
        <taxon>Alteromonadales</taxon>
        <taxon>Colwelliaceae</taxon>
        <taxon>Thalassotalea</taxon>
    </lineage>
</organism>
<dbReference type="PANTHER" id="PTHR35936:SF25">
    <property type="entry name" value="ABC TRANSPORTER SUBSTRATE-BINDING PROTEIN"/>
    <property type="match status" value="1"/>
</dbReference>
<feature type="domain" description="Solute-binding protein family 3/N-terminal" evidence="4">
    <location>
        <begin position="33"/>
        <end position="257"/>
    </location>
</feature>
<comment type="caution">
    <text evidence="5">The sequence shown here is derived from an EMBL/GenBank/DDBJ whole genome shotgun (WGS) entry which is preliminary data.</text>
</comment>
<sequence length="268" mass="30419">MCKGVRTMGIFTRLLLFAFCLSSANLHGANLVIASDDAPPHMIARTNSGIDLDIVSQVLTSLGYNLSYTYAPLHRAKQMVISGKADVIVPTFYQQDNEQLYFSAPIIDYKPTIFSRRKDSLNINDFNDLAHYSVISFQGATGYFGQAYEQAVSKTNYRELHDMSKFPALLLSKRTDIVVLDYYIFYYYLNTIIGNEGDTGVMSRHQATNYLIQSHPLIPPVSAYAAFYSKALRDEFNRALAQFINTKQYEKIINSYLFSTRPDIQTLK</sequence>
<dbReference type="SUPFAM" id="SSF53850">
    <property type="entry name" value="Periplasmic binding protein-like II"/>
    <property type="match status" value="1"/>
</dbReference>
<evidence type="ECO:0000256" key="1">
    <source>
        <dbReference type="ARBA" id="ARBA00010333"/>
    </source>
</evidence>
<accession>A0A3E0TRV4</accession>
<evidence type="ECO:0000313" key="6">
    <source>
        <dbReference type="Proteomes" id="UP000256478"/>
    </source>
</evidence>